<evidence type="ECO:0000256" key="1">
    <source>
        <dbReference type="SAM" id="MobiDB-lite"/>
    </source>
</evidence>
<reference evidence="2 3" key="1">
    <citation type="journal article" date="2016" name="Environ. Microbiol.">
        <title>Effector profiles distinguish formae speciales of Fusarium oxysporum.</title>
        <authorList>
            <person name="van Dam P."/>
            <person name="Fokkens L."/>
            <person name="Schmidt S.M."/>
            <person name="Linmans J.H."/>
            <person name="Kistler H.C."/>
            <person name="Ma L.J."/>
            <person name="Rep M."/>
        </authorList>
    </citation>
    <scope>NUCLEOTIDE SEQUENCE [LARGE SCALE GENOMIC DNA]</scope>
    <source>
        <strain evidence="2 3">Forc016</strain>
    </source>
</reference>
<evidence type="ECO:0000313" key="3">
    <source>
        <dbReference type="Proteomes" id="UP000219602"/>
    </source>
</evidence>
<protein>
    <submittedName>
        <fullName evidence="2">Uncharacterized protein</fullName>
    </submittedName>
</protein>
<dbReference type="EMBL" id="MABQ02000009">
    <property type="protein sequence ID" value="PCD25879.1"/>
    <property type="molecule type" value="Genomic_DNA"/>
</dbReference>
<feature type="compositionally biased region" description="Acidic residues" evidence="1">
    <location>
        <begin position="280"/>
        <end position="290"/>
    </location>
</feature>
<dbReference type="Proteomes" id="UP000219602">
    <property type="component" value="Chromosome 11"/>
</dbReference>
<name>A0A2H3GLD7_FUSOX</name>
<accession>A0A2H3GLD7</accession>
<feature type="region of interest" description="Disordered" evidence="1">
    <location>
        <begin position="270"/>
        <end position="324"/>
    </location>
</feature>
<evidence type="ECO:0000313" key="2">
    <source>
        <dbReference type="EMBL" id="PCD25879.1"/>
    </source>
</evidence>
<sequence length="324" mass="36245">MGRRAVTNPNKIESERERARNRRFLKRQMQQTLVREECSGHRGVRMVDPTCNLVSLEDASRHNARPVSNIAGPSIYQVRVPIFVSVSTAHGSAVSAAVLDNRVSSNLTFRDATDPRVIPSFTNQPRHLQYGTEQAAGLSDVSPGLSLVPQTAPLEFARVLTRQRVRKFRDRLHRSRILPAISSTESGSSEFTNRRHRATTGTFGSLASVQRPFMNGQADVEDSSVETTKFILCRGLRRRQRQELKRLWEDPAWRANQAVCSTSTSLLNDIFESDDRSDPDQDEDVDEDEGQVSGYGSDNDYANWSGEDTHDDSDDHSSTLDSPG</sequence>
<comment type="caution">
    <text evidence="2">The sequence shown here is derived from an EMBL/GenBank/DDBJ whole genome shotgun (WGS) entry which is preliminary data.</text>
</comment>
<reference evidence="2 3" key="2">
    <citation type="journal article" date="2017" name="Sci. Rep.">
        <title>A mobile pathogenicity chromosome in Fusarium oxysporum for infection of multiple cucurbit species.</title>
        <authorList>
            <person name="van Dam P."/>
            <person name="Fokkens L."/>
            <person name="Ayukawa Y."/>
            <person name="van der Gragt M."/>
            <person name="Ter Horst A."/>
            <person name="Brankovics B."/>
            <person name="Houterman P.M."/>
            <person name="Arie T."/>
            <person name="Rep M."/>
        </authorList>
    </citation>
    <scope>NUCLEOTIDE SEQUENCE [LARGE SCALE GENOMIC DNA]</scope>
    <source>
        <strain evidence="2 3">Forc016</strain>
    </source>
</reference>
<dbReference type="AlphaFoldDB" id="A0A2H3GLD7"/>
<gene>
    <name evidence="2" type="ORF">AU210_012313</name>
</gene>
<proteinExistence type="predicted"/>
<organism evidence="2 3">
    <name type="scientific">Fusarium oxysporum f. sp. radicis-cucumerinum</name>
    <dbReference type="NCBI Taxonomy" id="327505"/>
    <lineage>
        <taxon>Eukaryota</taxon>
        <taxon>Fungi</taxon>
        <taxon>Dikarya</taxon>
        <taxon>Ascomycota</taxon>
        <taxon>Pezizomycotina</taxon>
        <taxon>Sordariomycetes</taxon>
        <taxon>Hypocreomycetidae</taxon>
        <taxon>Hypocreales</taxon>
        <taxon>Nectriaceae</taxon>
        <taxon>Fusarium</taxon>
        <taxon>Fusarium oxysporum species complex</taxon>
    </lineage>
</organism>
<dbReference type="STRING" id="327505.A0A2H3GLD7"/>